<dbReference type="Proteomes" id="UP000008922">
    <property type="component" value="Chromosome"/>
</dbReference>
<sequence>MRRALFALLVFFLLTACGLVPGLPAPAAPQEPTATPLPTSVAPEFPTIPDRSCLLATLEPIRTNQQQGNLMVWHPEEMTLAYVAPKGRSIWFTGEILLSSGSDYKTSTVLFENTSVFGDLTWSPSGKQLAFVALRQPENVYTVMVTNLETQQTVDILPGEQATLTSGSGSKGIVEWLSENQIRIIASCGADCDVMLDVNLSSGQVVPYGETMRHQADRLSPTRKTLSYDEKTYPPMLSPNWSPDGKKVAYFDDLDQAWVLLTQEKAQFLLDIGLQTPYESQWASDSRILALRTDDFIFLFDTECRR</sequence>
<feature type="chain" id="PRO_5003225449" description="Dipeptidylpeptidase IV N-terminal domain-containing protein" evidence="1">
    <location>
        <begin position="28"/>
        <end position="306"/>
    </location>
</feature>
<keyword evidence="3" id="KW-1185">Reference proteome</keyword>
<dbReference type="PROSITE" id="PS51257">
    <property type="entry name" value="PROKAR_LIPOPROTEIN"/>
    <property type="match status" value="1"/>
</dbReference>
<feature type="signal peptide" evidence="1">
    <location>
        <begin position="1"/>
        <end position="27"/>
    </location>
</feature>
<evidence type="ECO:0008006" key="4">
    <source>
        <dbReference type="Google" id="ProtNLM"/>
    </source>
</evidence>
<reference evidence="2 3" key="1">
    <citation type="submission" date="2010-12" db="EMBL/GenBank/DDBJ databases">
        <title>Whole genome sequence of Anaerolinea thermophila UNI-1.</title>
        <authorList>
            <person name="Narita-Yamada S."/>
            <person name="Kishi E."/>
            <person name="Watanabe Y."/>
            <person name="Takasaki K."/>
            <person name="Ankai A."/>
            <person name="Oguchi A."/>
            <person name="Fukui S."/>
            <person name="Takahashi M."/>
            <person name="Yashiro I."/>
            <person name="Hosoyama A."/>
            <person name="Sekiguchi Y."/>
            <person name="Hanada S."/>
            <person name="Fujita N."/>
        </authorList>
    </citation>
    <scope>NUCLEOTIDE SEQUENCE [LARGE SCALE GENOMIC DNA]</scope>
    <source>
        <strain evidence="3">DSM 14523 / JCM 11388 / NBRC 100420 / UNI-1</strain>
    </source>
</reference>
<dbReference type="AlphaFoldDB" id="E8N3G5"/>
<dbReference type="STRING" id="926569.ANT_09450"/>
<dbReference type="RefSeq" id="WP_013559370.1">
    <property type="nucleotide sequence ID" value="NC_014960.1"/>
</dbReference>
<name>E8N3G5_ANATU</name>
<dbReference type="KEGG" id="atm:ANT_09450"/>
<dbReference type="HOGENOM" id="CLU_908053_0_0_0"/>
<gene>
    <name evidence="2" type="ordered locus">ANT_09450</name>
</gene>
<dbReference type="InParanoid" id="E8N3G5"/>
<dbReference type="Pfam" id="PF07676">
    <property type="entry name" value="PD40"/>
    <property type="match status" value="1"/>
</dbReference>
<dbReference type="eggNOG" id="COG0823">
    <property type="taxonomic scope" value="Bacteria"/>
</dbReference>
<dbReference type="InterPro" id="IPR011659">
    <property type="entry name" value="WD40"/>
</dbReference>
<proteinExistence type="predicted"/>
<dbReference type="SUPFAM" id="SSF69304">
    <property type="entry name" value="Tricorn protease N-terminal domain"/>
    <property type="match status" value="1"/>
</dbReference>
<dbReference type="OrthoDB" id="155665at2"/>
<evidence type="ECO:0000313" key="3">
    <source>
        <dbReference type="Proteomes" id="UP000008922"/>
    </source>
</evidence>
<dbReference type="InterPro" id="IPR011042">
    <property type="entry name" value="6-blade_b-propeller_TolB-like"/>
</dbReference>
<evidence type="ECO:0000313" key="2">
    <source>
        <dbReference type="EMBL" id="BAJ62979.1"/>
    </source>
</evidence>
<dbReference type="Gene3D" id="2.120.10.30">
    <property type="entry name" value="TolB, C-terminal domain"/>
    <property type="match status" value="1"/>
</dbReference>
<evidence type="ECO:0000256" key="1">
    <source>
        <dbReference type="SAM" id="SignalP"/>
    </source>
</evidence>
<protein>
    <recommendedName>
        <fullName evidence="4">Dipeptidylpeptidase IV N-terminal domain-containing protein</fullName>
    </recommendedName>
</protein>
<dbReference type="EMBL" id="AP012029">
    <property type="protein sequence ID" value="BAJ62979.1"/>
    <property type="molecule type" value="Genomic_DNA"/>
</dbReference>
<accession>E8N3G5</accession>
<keyword evidence="1" id="KW-0732">Signal</keyword>
<organism evidence="2 3">
    <name type="scientific">Anaerolinea thermophila (strain DSM 14523 / JCM 11388 / NBRC 100420 / UNI-1)</name>
    <dbReference type="NCBI Taxonomy" id="926569"/>
    <lineage>
        <taxon>Bacteria</taxon>
        <taxon>Bacillati</taxon>
        <taxon>Chloroflexota</taxon>
        <taxon>Anaerolineae</taxon>
        <taxon>Anaerolineales</taxon>
        <taxon>Anaerolineaceae</taxon>
        <taxon>Anaerolinea</taxon>
    </lineage>
</organism>